<gene>
    <name evidence="6" type="ORF">ACFPO9_06750</name>
</gene>
<dbReference type="SMART" id="SM00342">
    <property type="entry name" value="HTH_ARAC"/>
    <property type="match status" value="1"/>
</dbReference>
<dbReference type="SUPFAM" id="SSF46689">
    <property type="entry name" value="Homeodomain-like"/>
    <property type="match status" value="1"/>
</dbReference>
<organism evidence="6 7">
    <name type="scientific">Massilia aerilata</name>
    <dbReference type="NCBI Taxonomy" id="453817"/>
    <lineage>
        <taxon>Bacteria</taxon>
        <taxon>Pseudomonadati</taxon>
        <taxon>Pseudomonadota</taxon>
        <taxon>Betaproteobacteria</taxon>
        <taxon>Burkholderiales</taxon>
        <taxon>Oxalobacteraceae</taxon>
        <taxon>Telluria group</taxon>
        <taxon>Massilia</taxon>
    </lineage>
</organism>
<evidence type="ECO:0000256" key="1">
    <source>
        <dbReference type="ARBA" id="ARBA00023015"/>
    </source>
</evidence>
<dbReference type="Pfam" id="PF12833">
    <property type="entry name" value="HTH_18"/>
    <property type="match status" value="1"/>
</dbReference>
<feature type="domain" description="HTH araC/xylS-type" evidence="5">
    <location>
        <begin position="175"/>
        <end position="273"/>
    </location>
</feature>
<dbReference type="InterPro" id="IPR018060">
    <property type="entry name" value="HTH_AraC"/>
</dbReference>
<dbReference type="RefSeq" id="WP_379768720.1">
    <property type="nucleotide sequence ID" value="NZ_JBHSMZ010000004.1"/>
</dbReference>
<dbReference type="EMBL" id="JBHSMZ010000004">
    <property type="protein sequence ID" value="MFC5548212.1"/>
    <property type="molecule type" value="Genomic_DNA"/>
</dbReference>
<dbReference type="PANTHER" id="PTHR47894">
    <property type="entry name" value="HTH-TYPE TRANSCRIPTIONAL REGULATOR GADX"/>
    <property type="match status" value="1"/>
</dbReference>
<dbReference type="PROSITE" id="PS01124">
    <property type="entry name" value="HTH_ARAC_FAMILY_2"/>
    <property type="match status" value="1"/>
</dbReference>
<feature type="region of interest" description="Disordered" evidence="4">
    <location>
        <begin position="282"/>
        <end position="305"/>
    </location>
</feature>
<sequence>MSEALAYHTVVHALEAKAGWSADRRFAAAVAHAVDGHIAYKRYHAAGRERAREGIGEEGIKRLVRDFLETDINPAMVFLANVNRVESALRGYNVYNASANIAVRTNVALGDSSKRGVKRFTAERDLLTRADDPGPCRTATLTVISTVLEHVQSGGACLSRPTSVSHLAEILGRGYGVGADVARAIEDDWLAPLSLLPQKLGCHKRTLERSLREVDLTAQALRRADRMMRVAAGLFAGDSLTSIAADCGFSDTAHMSRSFRAACGMTPRMLVEIARDDTALDGATPRLPYRRPHAGMRPPSNFDQL</sequence>
<keyword evidence="1" id="KW-0805">Transcription regulation</keyword>
<dbReference type="PANTHER" id="PTHR47894:SF4">
    <property type="entry name" value="HTH-TYPE TRANSCRIPTIONAL REGULATOR GADX"/>
    <property type="match status" value="1"/>
</dbReference>
<reference evidence="7" key="1">
    <citation type="journal article" date="2019" name="Int. J. Syst. Evol. Microbiol.">
        <title>The Global Catalogue of Microorganisms (GCM) 10K type strain sequencing project: providing services to taxonomists for standard genome sequencing and annotation.</title>
        <authorList>
            <consortium name="The Broad Institute Genomics Platform"/>
            <consortium name="The Broad Institute Genome Sequencing Center for Infectious Disease"/>
            <person name="Wu L."/>
            <person name="Ma J."/>
        </authorList>
    </citation>
    <scope>NUCLEOTIDE SEQUENCE [LARGE SCALE GENOMIC DNA]</scope>
    <source>
        <strain evidence="7">CGMCC 4.5798</strain>
    </source>
</reference>
<accession>A0ABW0RYU6</accession>
<name>A0ABW0RYU6_9BURK</name>
<dbReference type="Proteomes" id="UP001596086">
    <property type="component" value="Unassembled WGS sequence"/>
</dbReference>
<keyword evidence="2" id="KW-0238">DNA-binding</keyword>
<evidence type="ECO:0000313" key="7">
    <source>
        <dbReference type="Proteomes" id="UP001596086"/>
    </source>
</evidence>
<dbReference type="InterPro" id="IPR009057">
    <property type="entry name" value="Homeodomain-like_sf"/>
</dbReference>
<evidence type="ECO:0000256" key="4">
    <source>
        <dbReference type="SAM" id="MobiDB-lite"/>
    </source>
</evidence>
<dbReference type="Gene3D" id="1.10.10.60">
    <property type="entry name" value="Homeodomain-like"/>
    <property type="match status" value="1"/>
</dbReference>
<evidence type="ECO:0000256" key="2">
    <source>
        <dbReference type="ARBA" id="ARBA00023125"/>
    </source>
</evidence>
<evidence type="ECO:0000259" key="5">
    <source>
        <dbReference type="PROSITE" id="PS01124"/>
    </source>
</evidence>
<keyword evidence="7" id="KW-1185">Reference proteome</keyword>
<evidence type="ECO:0000313" key="6">
    <source>
        <dbReference type="EMBL" id="MFC5548212.1"/>
    </source>
</evidence>
<evidence type="ECO:0000256" key="3">
    <source>
        <dbReference type="ARBA" id="ARBA00023163"/>
    </source>
</evidence>
<proteinExistence type="predicted"/>
<protein>
    <submittedName>
        <fullName evidence="6">Helix-turn-helix domain-containing protein</fullName>
    </submittedName>
</protein>
<keyword evidence="3" id="KW-0804">Transcription</keyword>
<comment type="caution">
    <text evidence="6">The sequence shown here is derived from an EMBL/GenBank/DDBJ whole genome shotgun (WGS) entry which is preliminary data.</text>
</comment>